<evidence type="ECO:0000256" key="2">
    <source>
        <dbReference type="SAM" id="Phobius"/>
    </source>
</evidence>
<reference evidence="3 4" key="1">
    <citation type="submission" date="2017-12" db="EMBL/GenBank/DDBJ databases">
        <authorList>
            <person name="Pombert J.-F."/>
            <person name="Haag K.L."/>
            <person name="Ebert D."/>
        </authorList>
    </citation>
    <scope>NUCLEOTIDE SEQUENCE [LARGE SCALE GENOMIC DNA]</scope>
    <source>
        <strain evidence="3">FI-OER-3-3</strain>
    </source>
</reference>
<evidence type="ECO:0000313" key="4">
    <source>
        <dbReference type="Proteomes" id="UP000292362"/>
    </source>
</evidence>
<keyword evidence="2" id="KW-1133">Transmembrane helix</keyword>
<feature type="transmembrane region" description="Helical" evidence="2">
    <location>
        <begin position="137"/>
        <end position="159"/>
    </location>
</feature>
<keyword evidence="2" id="KW-0472">Membrane</keyword>
<dbReference type="Proteomes" id="UP000292362">
    <property type="component" value="Unassembled WGS sequence"/>
</dbReference>
<dbReference type="VEuPathDB" id="MicrosporidiaDB:CWI37_0067p0010"/>
<evidence type="ECO:0000313" key="3">
    <source>
        <dbReference type="EMBL" id="TBU04959.1"/>
    </source>
</evidence>
<accession>A0A4Q9LAY1</accession>
<evidence type="ECO:0000256" key="1">
    <source>
        <dbReference type="SAM" id="MobiDB-lite"/>
    </source>
</evidence>
<feature type="compositionally biased region" description="Polar residues" evidence="1">
    <location>
        <begin position="15"/>
        <end position="31"/>
    </location>
</feature>
<protein>
    <submittedName>
        <fullName evidence="3">Uncharacterized protein</fullName>
    </submittedName>
</protein>
<name>A0A4Q9LAY1_9MICR</name>
<feature type="region of interest" description="Disordered" evidence="1">
    <location>
        <begin position="1"/>
        <end position="31"/>
    </location>
</feature>
<sequence>MKRDCTSEKDKKNISTKNPKLNSTLNHISNPSQFTPPRNKIIAYFFSFFLFLKNKFNFHKILTSIIYILFPRLKQFNKLVSPRPIQPLYLHSPSSSSSKNTLNREIIKEQISQNNHSKTLSRYRLNKKSGEIKIRSYFIPTNLIPSPIIFLISIFQIFAAQDFLNQCTLYNIPMNDCLSSHYYPSQQFDNFVHSFNLPIFKDPTCNTRKCYLLINNADPHTCKGSECNNSITLTPCKGQNCPTPPFDSCQAPNCNNNTPTNTTPNTPSNTPTNTCQGPNCSSIVTVTLYQTKTVTIDTPFTLFREITSTLTAEHLITRYKVTTLTSTQFQTVNNTLTDFKTTTDFKTVNNTLTDYKTTTDYKTVDNTLTDYKTIDKTITDFKTVNNTITDYKTITDTETDTLTTTITLPKSITKVKHKHITHTVNNTLTETVTDYNTITDYKTVNNTITKIKSFTDYKTVDNTITKVKPSTLYKTVNNTISISESLTSTNAKNNTVDYKTVNKTIIKTNPVTVNNTITDYNTVTDYKTVNNTITMIRPFTDYNTVTDYKTLNNTITEIRPFTEYNTVTKIKPFTDYMTVTDYKTVNNTVTDYKTVDNTINDVITEIKPFTFTVTEISSVVKTVPKNKTRYNTRTVTKGVTVVKTVPVISTVTESVIKENSKITPVSTSETMPMANTFCQTCTVTDITPVSTQADVTSINTLCLTESSPKITPVSSKEKGTVTNTHCETCTVTKITPVISTDIIPVTNTLCETCTVTKITPVITTDSIPITNTLCETCTVAKITPVITTDSIPVTNTLCLTDTITDNITRTRTKTVIKTITDRERESSEIPTNEKKKYTKTIATTVSRSDMTPLIETVPQEKECLECKHVTITTYLDKRKKKRKTVVNTIYAKESVSSCNKKDKSICLDEKGKEIVTTIYVGTNKKFKIEHKDIKREYNDPKKSELKNMYNDIVECIRFFENKKNEELLEGGNFRSKEQESSSFEFEINILYLRPLLSQILILISDNSSHVNLYFYSSILNFMSYSLKLKGILETSFCKIMLNIIYSCCFYIEIKDAVALLDSVIDIGRDILGGLNNTRLHLKNSQIF</sequence>
<proteinExistence type="predicted"/>
<dbReference type="AlphaFoldDB" id="A0A4Q9LAY1"/>
<gene>
    <name evidence="3" type="ORF">CWI37_0067p0010</name>
</gene>
<comment type="caution">
    <text evidence="3">The sequence shown here is derived from an EMBL/GenBank/DDBJ whole genome shotgun (WGS) entry which is preliminary data.</text>
</comment>
<feature type="compositionally biased region" description="Basic and acidic residues" evidence="1">
    <location>
        <begin position="1"/>
        <end position="13"/>
    </location>
</feature>
<keyword evidence="2" id="KW-0812">Transmembrane</keyword>
<dbReference type="EMBL" id="PITJ01000067">
    <property type="protein sequence ID" value="TBU04959.1"/>
    <property type="molecule type" value="Genomic_DNA"/>
</dbReference>
<organism evidence="3 4">
    <name type="scientific">Hamiltosporidium tvaerminnensis</name>
    <dbReference type="NCBI Taxonomy" id="1176355"/>
    <lineage>
        <taxon>Eukaryota</taxon>
        <taxon>Fungi</taxon>
        <taxon>Fungi incertae sedis</taxon>
        <taxon>Microsporidia</taxon>
        <taxon>Dubosqiidae</taxon>
        <taxon>Hamiltosporidium</taxon>
    </lineage>
</organism>